<dbReference type="Proteomes" id="UP000182719">
    <property type="component" value="Unassembled WGS sequence"/>
</dbReference>
<protein>
    <submittedName>
        <fullName evidence="5">Cytochrome P450</fullName>
    </submittedName>
</protein>
<dbReference type="PROSITE" id="PS00086">
    <property type="entry name" value="CYTOCHROME_P450"/>
    <property type="match status" value="1"/>
</dbReference>
<dbReference type="OrthoDB" id="9764248at2"/>
<keyword evidence="3 4" id="KW-0479">Metal-binding</keyword>
<dbReference type="AlphaFoldDB" id="A0A1H7LU34"/>
<evidence type="ECO:0000313" key="5">
    <source>
        <dbReference type="EMBL" id="SEL02463.1"/>
    </source>
</evidence>
<dbReference type="SUPFAM" id="SSF48264">
    <property type="entry name" value="Cytochrome P450"/>
    <property type="match status" value="1"/>
</dbReference>
<feature type="binding site" description="axial binding residue" evidence="3">
    <location>
        <position position="394"/>
    </location>
    <ligand>
        <name>heme</name>
        <dbReference type="ChEBI" id="CHEBI:30413"/>
    </ligand>
    <ligandPart>
        <name>Fe</name>
        <dbReference type="ChEBI" id="CHEBI:18248"/>
    </ligandPart>
</feature>
<proteinExistence type="inferred from homology"/>
<dbReference type="PANTHER" id="PTHR24305:SF166">
    <property type="entry name" value="CYTOCHROME P450 12A4, MITOCHONDRIAL-RELATED"/>
    <property type="match status" value="1"/>
</dbReference>
<accession>A0A1H7LU34</accession>
<dbReference type="Gene3D" id="1.10.630.10">
    <property type="entry name" value="Cytochrome P450"/>
    <property type="match status" value="1"/>
</dbReference>
<evidence type="ECO:0000256" key="2">
    <source>
        <dbReference type="ARBA" id="ARBA00010617"/>
    </source>
</evidence>
<dbReference type="InterPro" id="IPR036396">
    <property type="entry name" value="Cyt_P450_sf"/>
</dbReference>
<evidence type="ECO:0000313" key="6">
    <source>
        <dbReference type="Proteomes" id="UP000182719"/>
    </source>
</evidence>
<evidence type="ECO:0000256" key="4">
    <source>
        <dbReference type="RuleBase" id="RU000461"/>
    </source>
</evidence>
<keyword evidence="3 4" id="KW-0408">Iron</keyword>
<dbReference type="GO" id="GO:0005506">
    <property type="term" value="F:iron ion binding"/>
    <property type="evidence" value="ECO:0007669"/>
    <property type="project" value="InterPro"/>
</dbReference>
<keyword evidence="6" id="KW-1185">Reference proteome</keyword>
<keyword evidence="3 4" id="KW-0349">Heme</keyword>
<sequence length="449" mass="49835">MHLVPGPGLPAVLQIARYRFQPFAFLDECASRYGDLFTVRFPILGPLVCVSRPESIRRLFAATSDELRLGEANDIFRPLFGERSISVLDGPSHLKLRRLSVPLFQAEQSYAWTDMILEVASRRTRRWRPGTTLSLRQEMEALTLEVILRALLGLEDPAQLALASHHARTMVDWSASPFGTLLMVPALRRDLGPLTPWKGYHRDLGTLAELVMAQAARRRRAGDAAGRRDLLSRLMTVPSEDKALSDEELKDLVLMLLFAGYETTATSLCWAFEALLSHPQERAWVEAELREVTGGQPPEAGHLEHLGRLDSAIKEVLRLFPVVPILGMARRAVQPFTLQGITFPVGTKLVPTSYLAQRRADVYPEPTRFQAARFLEAKPDPAAWLPFGGGLRRCVGLPFALHELKAVLAHVLGQTRLRLVSRTPPPAALEGITVGPRGGTRVEVEAVRA</sequence>
<keyword evidence="4" id="KW-0503">Monooxygenase</keyword>
<dbReference type="InterPro" id="IPR050121">
    <property type="entry name" value="Cytochrome_P450_monoxygenase"/>
</dbReference>
<organism evidence="5 6">
    <name type="scientific">Stigmatella aurantiaca</name>
    <dbReference type="NCBI Taxonomy" id="41"/>
    <lineage>
        <taxon>Bacteria</taxon>
        <taxon>Pseudomonadati</taxon>
        <taxon>Myxococcota</taxon>
        <taxon>Myxococcia</taxon>
        <taxon>Myxococcales</taxon>
        <taxon>Cystobacterineae</taxon>
        <taxon>Archangiaceae</taxon>
        <taxon>Stigmatella</taxon>
    </lineage>
</organism>
<comment type="cofactor">
    <cofactor evidence="1 3">
        <name>heme</name>
        <dbReference type="ChEBI" id="CHEBI:30413"/>
    </cofactor>
</comment>
<dbReference type="EMBL" id="FOAP01000003">
    <property type="protein sequence ID" value="SEL02463.1"/>
    <property type="molecule type" value="Genomic_DNA"/>
</dbReference>
<dbReference type="PANTHER" id="PTHR24305">
    <property type="entry name" value="CYTOCHROME P450"/>
    <property type="match status" value="1"/>
</dbReference>
<dbReference type="PRINTS" id="PR00385">
    <property type="entry name" value="P450"/>
</dbReference>
<dbReference type="GO" id="GO:0004497">
    <property type="term" value="F:monooxygenase activity"/>
    <property type="evidence" value="ECO:0007669"/>
    <property type="project" value="UniProtKB-KW"/>
</dbReference>
<dbReference type="CDD" id="cd11053">
    <property type="entry name" value="CYP110-like"/>
    <property type="match status" value="1"/>
</dbReference>
<dbReference type="InterPro" id="IPR017972">
    <property type="entry name" value="Cyt_P450_CS"/>
</dbReference>
<reference evidence="6" key="1">
    <citation type="submission" date="2016-10" db="EMBL/GenBank/DDBJ databases">
        <authorList>
            <person name="Varghese N."/>
            <person name="Submissions S."/>
        </authorList>
    </citation>
    <scope>NUCLEOTIDE SEQUENCE [LARGE SCALE GENOMIC DNA]</scope>
    <source>
        <strain evidence="6">DSM 17044</strain>
    </source>
</reference>
<dbReference type="PRINTS" id="PR00463">
    <property type="entry name" value="EP450I"/>
</dbReference>
<keyword evidence="4" id="KW-0560">Oxidoreductase</keyword>
<dbReference type="InterPro" id="IPR001128">
    <property type="entry name" value="Cyt_P450"/>
</dbReference>
<dbReference type="GO" id="GO:0016705">
    <property type="term" value="F:oxidoreductase activity, acting on paired donors, with incorporation or reduction of molecular oxygen"/>
    <property type="evidence" value="ECO:0007669"/>
    <property type="project" value="InterPro"/>
</dbReference>
<gene>
    <name evidence="5" type="ORF">SAMN05444354_103340</name>
</gene>
<dbReference type="RefSeq" id="WP_075005927.1">
    <property type="nucleotide sequence ID" value="NZ_FOAP01000003.1"/>
</dbReference>
<dbReference type="InterPro" id="IPR002401">
    <property type="entry name" value="Cyt_P450_E_grp-I"/>
</dbReference>
<dbReference type="Pfam" id="PF00067">
    <property type="entry name" value="p450"/>
    <property type="match status" value="1"/>
</dbReference>
<comment type="similarity">
    <text evidence="2 4">Belongs to the cytochrome P450 family.</text>
</comment>
<name>A0A1H7LU34_STIAU</name>
<evidence type="ECO:0000256" key="3">
    <source>
        <dbReference type="PIRSR" id="PIRSR602401-1"/>
    </source>
</evidence>
<dbReference type="GO" id="GO:0020037">
    <property type="term" value="F:heme binding"/>
    <property type="evidence" value="ECO:0007669"/>
    <property type="project" value="InterPro"/>
</dbReference>
<evidence type="ECO:0000256" key="1">
    <source>
        <dbReference type="ARBA" id="ARBA00001971"/>
    </source>
</evidence>